<proteinExistence type="predicted"/>
<reference evidence="2 3" key="1">
    <citation type="submission" date="2016-09" db="EMBL/GenBank/DDBJ databases">
        <title>The draft genome of Dichanthelium oligosanthes: A C3 panicoid grass species.</title>
        <authorList>
            <person name="Studer A.J."/>
            <person name="Schnable J.C."/>
            <person name="Brutnell T.P."/>
        </authorList>
    </citation>
    <scope>NUCLEOTIDE SEQUENCE [LARGE SCALE GENOMIC DNA]</scope>
    <source>
        <strain evidence="3">cv. Kellogg 1175</strain>
        <tissue evidence="2">Leaf</tissue>
    </source>
</reference>
<dbReference type="PANTHER" id="PTHR36749:SF1">
    <property type="entry name" value="F7O18.3 PROTEIN"/>
    <property type="match status" value="1"/>
</dbReference>
<dbReference type="AlphaFoldDB" id="A0A1E5WH40"/>
<comment type="caution">
    <text evidence="2">The sequence shown here is derived from an EMBL/GenBank/DDBJ whole genome shotgun (WGS) entry which is preliminary data.</text>
</comment>
<dbReference type="STRING" id="888268.A0A1E5WH40"/>
<dbReference type="PANTHER" id="PTHR36749">
    <property type="entry name" value="F7O18.3 PROTEIN"/>
    <property type="match status" value="1"/>
</dbReference>
<keyword evidence="3" id="KW-1185">Reference proteome</keyword>
<dbReference type="OrthoDB" id="64928at2759"/>
<feature type="region of interest" description="Disordered" evidence="1">
    <location>
        <begin position="1"/>
        <end position="79"/>
    </location>
</feature>
<feature type="region of interest" description="Disordered" evidence="1">
    <location>
        <begin position="269"/>
        <end position="310"/>
    </location>
</feature>
<gene>
    <name evidence="2" type="ORF">BAE44_0002303</name>
</gene>
<name>A0A1E5WH40_9POAL</name>
<dbReference type="EMBL" id="LWDX02008441">
    <property type="protein sequence ID" value="OEL36678.1"/>
    <property type="molecule type" value="Genomic_DNA"/>
</dbReference>
<accession>A0A1E5WH40</accession>
<feature type="compositionally biased region" description="Pro residues" evidence="1">
    <location>
        <begin position="25"/>
        <end position="41"/>
    </location>
</feature>
<feature type="compositionally biased region" description="Low complexity" evidence="1">
    <location>
        <begin position="52"/>
        <end position="61"/>
    </location>
</feature>
<sequence length="452" mass="49443">MSSDDLFEGLPPPAAAPPGGAASLSPPPPPPPPALPPPPRPALKSSLKRSKPSSSFSDTTAPSPPAPASAAPEDHVPEKRLRFRTTVDASEMQIIEAMQKITSHIGNPFKFSKASKLALQLIEAGSVKAGTLNHFFAILEAAMSSPGACNEPSVRAGYHTLFSAAQGVTEVKFPLSLKQIVIWLCEVSTGCTYNYDQCAQLFSQQQKNQFDIWVLHAVVANDLFTDDSFVFSKAVGKIKDAISALPMATVDDDNDETAALAAARKTDMTVENKADDSVPTATSNSLADDSTHAAASESGEESSDPFGLDNLLEHKPKKAERAREKKVAALNRKTDEEESKRFLKSQREALLKCLEIAARRYRIPWTQTAIDIFAKHAYDNMNRFTRQQRDAIVKLWNSIKEQQIRRKQGKSVSGKLDVNAFEYLQEKYSHEKISIRHSVGGGGERRTTQWLG</sequence>
<evidence type="ECO:0000313" key="2">
    <source>
        <dbReference type="EMBL" id="OEL36678.1"/>
    </source>
</evidence>
<feature type="compositionally biased region" description="Polar residues" evidence="1">
    <location>
        <begin position="279"/>
        <end position="288"/>
    </location>
</feature>
<organism evidence="2 3">
    <name type="scientific">Dichanthelium oligosanthes</name>
    <dbReference type="NCBI Taxonomy" id="888268"/>
    <lineage>
        <taxon>Eukaryota</taxon>
        <taxon>Viridiplantae</taxon>
        <taxon>Streptophyta</taxon>
        <taxon>Embryophyta</taxon>
        <taxon>Tracheophyta</taxon>
        <taxon>Spermatophyta</taxon>
        <taxon>Magnoliopsida</taxon>
        <taxon>Liliopsida</taxon>
        <taxon>Poales</taxon>
        <taxon>Poaceae</taxon>
        <taxon>PACMAD clade</taxon>
        <taxon>Panicoideae</taxon>
        <taxon>Panicodae</taxon>
        <taxon>Paniceae</taxon>
        <taxon>Dichantheliinae</taxon>
        <taxon>Dichanthelium</taxon>
    </lineage>
</organism>
<dbReference type="Proteomes" id="UP000095767">
    <property type="component" value="Unassembled WGS sequence"/>
</dbReference>
<protein>
    <submittedName>
        <fullName evidence="2">Uncharacterized protein</fullName>
    </submittedName>
</protein>
<evidence type="ECO:0000256" key="1">
    <source>
        <dbReference type="SAM" id="MobiDB-lite"/>
    </source>
</evidence>
<evidence type="ECO:0000313" key="3">
    <source>
        <dbReference type="Proteomes" id="UP000095767"/>
    </source>
</evidence>